<dbReference type="GeneID" id="35125474"/>
<organism evidence="1 2">
    <name type="scientific">Methanobacterium subterraneum</name>
    <dbReference type="NCBI Taxonomy" id="59277"/>
    <lineage>
        <taxon>Archaea</taxon>
        <taxon>Methanobacteriati</taxon>
        <taxon>Methanobacteriota</taxon>
        <taxon>Methanomada group</taxon>
        <taxon>Methanobacteria</taxon>
        <taxon>Methanobacteriales</taxon>
        <taxon>Methanobacteriaceae</taxon>
        <taxon>Methanobacterium</taxon>
    </lineage>
</organism>
<reference evidence="1 2" key="1">
    <citation type="submission" date="2016-10" db="EMBL/GenBank/DDBJ databases">
        <title>Comparative genomics between deep and shallow subseafloor isolates.</title>
        <authorList>
            <person name="Ishii S."/>
            <person name="Miller J.R."/>
            <person name="Sutton G."/>
            <person name="Suzuki S."/>
            <person name="Methe B."/>
            <person name="Inagaki F."/>
            <person name="Imachi H."/>
        </authorList>
    </citation>
    <scope>NUCLEOTIDE SEQUENCE [LARGE SCALE GENOMIC DNA]</scope>
    <source>
        <strain evidence="1 2">A8p</strain>
    </source>
</reference>
<keyword evidence="2" id="KW-1185">Reference proteome</keyword>
<gene>
    <name evidence="1" type="ORF">BK009_03275</name>
</gene>
<dbReference type="EMBL" id="CP017768">
    <property type="protein sequence ID" value="AUB59781.1"/>
    <property type="molecule type" value="Genomic_DNA"/>
</dbReference>
<sequence>MYIVLTGDLRSSKKMEDRNLSQEKLKGAINYVNSRFKDYLISDFRITGGDSFQGMIYQLDVLVDLYFALYGRIGNPFYLGVGVGSISTSLSEFVQEIDGEAFHLSADALRTAKKKKRWIVMESPSGDDFEVAECILNLLFDVVWSWTDRRADIILYYRENGENPQAIEQASQKFQTGTRNIYKALKAGNYSLFKYGEGVLDKQLKKLHHKIIDPD</sequence>
<dbReference type="InterPro" id="IPR032580">
    <property type="entry name" value="SatD"/>
</dbReference>
<dbReference type="Pfam" id="PF16264">
    <property type="entry name" value="SatD"/>
    <property type="match status" value="1"/>
</dbReference>
<evidence type="ECO:0000313" key="2">
    <source>
        <dbReference type="Proteomes" id="UP000232631"/>
    </source>
</evidence>
<accession>A0A2H4VNW0</accession>
<dbReference type="KEGG" id="msub:BK009_03275"/>
<name>A0A2H4VNW0_9EURY</name>
<evidence type="ECO:0000313" key="1">
    <source>
        <dbReference type="EMBL" id="AUB59781.1"/>
    </source>
</evidence>
<proteinExistence type="predicted"/>
<dbReference type="AlphaFoldDB" id="A0A2H4VNW0"/>
<dbReference type="Proteomes" id="UP000232631">
    <property type="component" value="Chromosome"/>
</dbReference>
<protein>
    <submittedName>
        <fullName evidence="1">SatD</fullName>
    </submittedName>
</protein>
<dbReference type="RefSeq" id="WP_100909023.1">
    <property type="nucleotide sequence ID" value="NZ_CP017768.1"/>
</dbReference>